<accession>A0A380ZGL7</accession>
<dbReference type="PROSITE" id="PS51257">
    <property type="entry name" value="PROKAR_LIPOPROTEIN"/>
    <property type="match status" value="1"/>
</dbReference>
<evidence type="ECO:0000313" key="2">
    <source>
        <dbReference type="EMBL" id="QUT44132.1"/>
    </source>
</evidence>
<feature type="compositionally biased region" description="Acidic residues" evidence="1">
    <location>
        <begin position="264"/>
        <end position="280"/>
    </location>
</feature>
<dbReference type="STRING" id="483216.BACEGG_00353"/>
<evidence type="ECO:0000256" key="1">
    <source>
        <dbReference type="SAM" id="MobiDB-lite"/>
    </source>
</evidence>
<dbReference type="RefSeq" id="WP_004288628.1">
    <property type="nucleotide sequence ID" value="NZ_CABKNQ010000020.1"/>
</dbReference>
<dbReference type="EMBL" id="QSLA01000003">
    <property type="protein sequence ID" value="RHF11031.1"/>
    <property type="molecule type" value="Genomic_DNA"/>
</dbReference>
<reference evidence="2" key="3">
    <citation type="journal article" date="2021" name="PLoS Genet.">
        <title>Mobile Type VI secretion system loci of the gut Bacteroidales display extensive intra-ecosystem transfer, multi-species spread and geographical clustering.</title>
        <authorList>
            <person name="Garcia-Bayona L."/>
            <person name="Coyne M.J."/>
            <person name="Comstock L.E."/>
        </authorList>
    </citation>
    <scope>NUCLEOTIDE SEQUENCE</scope>
    <source>
        <strain evidence="2">CL11T00C20</strain>
    </source>
</reference>
<dbReference type="Proteomes" id="UP000283538">
    <property type="component" value="Unassembled WGS sequence"/>
</dbReference>
<dbReference type="InterPro" id="IPR027840">
    <property type="entry name" value="DUF4493"/>
</dbReference>
<evidence type="ECO:0000313" key="4">
    <source>
        <dbReference type="EMBL" id="SUV44106.1"/>
    </source>
</evidence>
<dbReference type="Pfam" id="PF14900">
    <property type="entry name" value="DUF4493"/>
    <property type="match status" value="1"/>
</dbReference>
<reference evidence="4 5" key="1">
    <citation type="submission" date="2018-06" db="EMBL/GenBank/DDBJ databases">
        <authorList>
            <consortium name="Pathogen Informatics"/>
            <person name="Doyle S."/>
        </authorList>
    </citation>
    <scope>NUCLEOTIDE SEQUENCE [LARGE SCALE GENOMIC DNA]</scope>
    <source>
        <strain evidence="4 5">NCTC11155</strain>
    </source>
</reference>
<reference evidence="3 6" key="2">
    <citation type="submission" date="2018-08" db="EMBL/GenBank/DDBJ databases">
        <title>A genome reference for cultivated species of the human gut microbiota.</title>
        <authorList>
            <person name="Zou Y."/>
            <person name="Xue W."/>
            <person name="Luo G."/>
        </authorList>
    </citation>
    <scope>NUCLEOTIDE SEQUENCE [LARGE SCALE GENOMIC DNA]</scope>
    <source>
        <strain evidence="3 6">AM26-26AC</strain>
    </source>
</reference>
<protein>
    <submittedName>
        <fullName evidence="3">DUF4493 domain-containing protein</fullName>
    </submittedName>
</protein>
<evidence type="ECO:0000313" key="6">
    <source>
        <dbReference type="Proteomes" id="UP000283538"/>
    </source>
</evidence>
<proteinExistence type="predicted"/>
<dbReference type="EMBL" id="UFSX01000002">
    <property type="protein sequence ID" value="SUV44106.1"/>
    <property type="molecule type" value="Genomic_DNA"/>
</dbReference>
<feature type="region of interest" description="Disordered" evidence="1">
    <location>
        <begin position="264"/>
        <end position="294"/>
    </location>
</feature>
<dbReference type="EMBL" id="CP072227">
    <property type="protein sequence ID" value="QUT44132.1"/>
    <property type="molecule type" value="Genomic_DNA"/>
</dbReference>
<dbReference type="Proteomes" id="UP000679226">
    <property type="component" value="Chromosome"/>
</dbReference>
<dbReference type="Proteomes" id="UP000254424">
    <property type="component" value="Unassembled WGS sequence"/>
</dbReference>
<evidence type="ECO:0000313" key="3">
    <source>
        <dbReference type="EMBL" id="RHF11031.1"/>
    </source>
</evidence>
<dbReference type="KEGG" id="beg:INE88_00921"/>
<dbReference type="OrthoDB" id="1004173at2"/>
<name>A0A380ZGL7_9BACE</name>
<gene>
    <name evidence="3" type="ORF">DW701_03815</name>
    <name evidence="2" type="ORF">INE88_00921</name>
    <name evidence="4" type="ORF">NCTC11155_03516</name>
</gene>
<evidence type="ECO:0000313" key="5">
    <source>
        <dbReference type="Proteomes" id="UP000254424"/>
    </source>
</evidence>
<sequence>MKKSVCIIVLSLVYVLAFVSCEREQYSTEEGNKVETVSEGQINLSSLKLTVNVNANAATRADIDTKNYIIRIYNRDNDNKLVQEWKYSEMPEIFSLKVGNYTVAAFSHDVLPAEFEHPYYYGKEDFEILKDQITDIIDLQCVLRSVMVTVEYDEKLLTLLGNDVKANVTLGQGSLDFVKDETRAGYYQAINENANVITTRLTGTVEGESVDISKGFPQVKAGAHKIIRYTLKDVDENGSSEGGNADISIRIDVTCTTVEQDIIVDPDEDIVPDEPDEPDNPDNPSGEQPTIKGDGFNISKAIVLPETTSPDNPYPVVVNIAAVNGIANLKVTIDSDVLDEDALADVGLKKDFDLAHPEELKDALEGLGFPVGEDVAGKTELIFNITKFTGLLTMLNPGTHNFIITVVDTKNNKTTETLTLVWSN</sequence>
<organism evidence="4 5">
    <name type="scientific">Bacteroides eggerthii</name>
    <dbReference type="NCBI Taxonomy" id="28111"/>
    <lineage>
        <taxon>Bacteria</taxon>
        <taxon>Pseudomonadati</taxon>
        <taxon>Bacteroidota</taxon>
        <taxon>Bacteroidia</taxon>
        <taxon>Bacteroidales</taxon>
        <taxon>Bacteroidaceae</taxon>
        <taxon>Bacteroides</taxon>
    </lineage>
</organism>
<dbReference type="AlphaFoldDB" id="A0A380ZGL7"/>
<dbReference type="GeneID" id="93072103"/>